<protein>
    <submittedName>
        <fullName evidence="1">Uncharacterized protein</fullName>
    </submittedName>
</protein>
<dbReference type="EMBL" id="JACGWN010000016">
    <property type="protein sequence ID" value="KAL0395234.1"/>
    <property type="molecule type" value="Genomic_DNA"/>
</dbReference>
<comment type="caution">
    <text evidence="1">The sequence shown here is derived from an EMBL/GenBank/DDBJ whole genome shotgun (WGS) entry which is preliminary data.</text>
</comment>
<accession>A0AAW2SS34</accession>
<reference evidence="1" key="1">
    <citation type="submission" date="2020-06" db="EMBL/GenBank/DDBJ databases">
        <authorList>
            <person name="Li T."/>
            <person name="Hu X."/>
            <person name="Zhang T."/>
            <person name="Song X."/>
            <person name="Zhang H."/>
            <person name="Dai N."/>
            <person name="Sheng W."/>
            <person name="Hou X."/>
            <person name="Wei L."/>
        </authorList>
    </citation>
    <scope>NUCLEOTIDE SEQUENCE</scope>
    <source>
        <strain evidence="1">KEN1</strain>
        <tissue evidence="1">Leaf</tissue>
    </source>
</reference>
<dbReference type="AlphaFoldDB" id="A0AAW2SS34"/>
<name>A0AAW2SS34_9LAMI</name>
<evidence type="ECO:0000313" key="1">
    <source>
        <dbReference type="EMBL" id="KAL0395234.1"/>
    </source>
</evidence>
<proteinExistence type="predicted"/>
<reference evidence="1" key="2">
    <citation type="journal article" date="2024" name="Plant">
        <title>Genomic evolution and insights into agronomic trait innovations of Sesamum species.</title>
        <authorList>
            <person name="Miao H."/>
            <person name="Wang L."/>
            <person name="Qu L."/>
            <person name="Liu H."/>
            <person name="Sun Y."/>
            <person name="Le M."/>
            <person name="Wang Q."/>
            <person name="Wei S."/>
            <person name="Zheng Y."/>
            <person name="Lin W."/>
            <person name="Duan Y."/>
            <person name="Cao H."/>
            <person name="Xiong S."/>
            <person name="Wang X."/>
            <person name="Wei L."/>
            <person name="Li C."/>
            <person name="Ma Q."/>
            <person name="Ju M."/>
            <person name="Zhao R."/>
            <person name="Li G."/>
            <person name="Mu C."/>
            <person name="Tian Q."/>
            <person name="Mei H."/>
            <person name="Zhang T."/>
            <person name="Gao T."/>
            <person name="Zhang H."/>
        </authorList>
    </citation>
    <scope>NUCLEOTIDE SEQUENCE</scope>
    <source>
        <strain evidence="1">KEN1</strain>
    </source>
</reference>
<organism evidence="1">
    <name type="scientific">Sesamum latifolium</name>
    <dbReference type="NCBI Taxonomy" id="2727402"/>
    <lineage>
        <taxon>Eukaryota</taxon>
        <taxon>Viridiplantae</taxon>
        <taxon>Streptophyta</taxon>
        <taxon>Embryophyta</taxon>
        <taxon>Tracheophyta</taxon>
        <taxon>Spermatophyta</taxon>
        <taxon>Magnoliopsida</taxon>
        <taxon>eudicotyledons</taxon>
        <taxon>Gunneridae</taxon>
        <taxon>Pentapetalae</taxon>
        <taxon>asterids</taxon>
        <taxon>lamiids</taxon>
        <taxon>Lamiales</taxon>
        <taxon>Pedaliaceae</taxon>
        <taxon>Sesamum</taxon>
    </lineage>
</organism>
<sequence>MSSPDSLALISIEEGGRCLWLEGPEWPRLAMDASIGFLVEASASTGGMLGASVPVGRVEAVNLGSLNRGFLLAPLLFPRERVCRAVPLYPLLMPQILLFWTGKTIVSL</sequence>
<gene>
    <name evidence="1" type="ORF">Slati_4489600</name>
</gene>